<dbReference type="InterPro" id="IPR039422">
    <property type="entry name" value="MarR/SlyA-like"/>
</dbReference>
<organism evidence="2 3">
    <name type="scientific">Flavobacterium suzhouense</name>
    <dbReference type="NCBI Taxonomy" id="1529638"/>
    <lineage>
        <taxon>Bacteria</taxon>
        <taxon>Pseudomonadati</taxon>
        <taxon>Bacteroidota</taxon>
        <taxon>Flavobacteriia</taxon>
        <taxon>Flavobacteriales</taxon>
        <taxon>Flavobacteriaceae</taxon>
        <taxon>Flavobacterium</taxon>
    </lineage>
</organism>
<dbReference type="RefSeq" id="WP_379822296.1">
    <property type="nucleotide sequence ID" value="NZ_JBHUMD010000029.1"/>
</dbReference>
<feature type="domain" description="HTH marR-type" evidence="1">
    <location>
        <begin position="69"/>
        <end position="202"/>
    </location>
</feature>
<dbReference type="InterPro" id="IPR000835">
    <property type="entry name" value="HTH_MarR-typ"/>
</dbReference>
<reference evidence="3" key="1">
    <citation type="journal article" date="2019" name="Int. J. Syst. Evol. Microbiol.">
        <title>The Global Catalogue of Microorganisms (GCM) 10K type strain sequencing project: providing services to taxonomists for standard genome sequencing and annotation.</title>
        <authorList>
            <consortium name="The Broad Institute Genomics Platform"/>
            <consortium name="The Broad Institute Genome Sequencing Center for Infectious Disease"/>
            <person name="Wu L."/>
            <person name="Ma J."/>
        </authorList>
    </citation>
    <scope>NUCLEOTIDE SEQUENCE [LARGE SCALE GENOMIC DNA]</scope>
    <source>
        <strain evidence="3">KCTC 42107</strain>
    </source>
</reference>
<sequence length="230" mass="26345">MNTNFIGMNYTLLKEVVQLLEEFEVSETSKNHSQDLEGFKGWIADSFIQDEKKYPEPEWENKANGRTPESAISTMLVHMSRYAKMYSKSAISDSSFSTQEDFIYLINLNALGAMSKIELIKKNIQDKPTGMQIIGRLIKQGWVVQSKSDNDKRSKLISITEKGREALDAQMGKIRHATSIVSGNLNYMEKMELIRILNKLEDFHNPIFNSNISVPELLDEVNNNYLQIQN</sequence>
<evidence type="ECO:0000313" key="2">
    <source>
        <dbReference type="EMBL" id="MFD2603489.1"/>
    </source>
</evidence>
<gene>
    <name evidence="2" type="ORF">ACFSR3_15600</name>
</gene>
<protein>
    <submittedName>
        <fullName evidence="2">MarR family winged helix-turn-helix transcriptional regulator</fullName>
    </submittedName>
</protein>
<accession>A0ABW5NWR2</accession>
<dbReference type="EMBL" id="JBHUMD010000029">
    <property type="protein sequence ID" value="MFD2603489.1"/>
    <property type="molecule type" value="Genomic_DNA"/>
</dbReference>
<dbReference type="SMART" id="SM00347">
    <property type="entry name" value="HTH_MARR"/>
    <property type="match status" value="1"/>
</dbReference>
<dbReference type="PRINTS" id="PR00598">
    <property type="entry name" value="HTHMARR"/>
</dbReference>
<dbReference type="PANTHER" id="PTHR33164">
    <property type="entry name" value="TRANSCRIPTIONAL REGULATOR, MARR FAMILY"/>
    <property type="match status" value="1"/>
</dbReference>
<dbReference type="InterPro" id="IPR036388">
    <property type="entry name" value="WH-like_DNA-bd_sf"/>
</dbReference>
<dbReference type="Gene3D" id="1.10.10.10">
    <property type="entry name" value="Winged helix-like DNA-binding domain superfamily/Winged helix DNA-binding domain"/>
    <property type="match status" value="1"/>
</dbReference>
<evidence type="ECO:0000259" key="1">
    <source>
        <dbReference type="PROSITE" id="PS50995"/>
    </source>
</evidence>
<dbReference type="PANTHER" id="PTHR33164:SF43">
    <property type="entry name" value="HTH-TYPE TRANSCRIPTIONAL REPRESSOR YETL"/>
    <property type="match status" value="1"/>
</dbReference>
<evidence type="ECO:0000313" key="3">
    <source>
        <dbReference type="Proteomes" id="UP001597480"/>
    </source>
</evidence>
<proteinExistence type="predicted"/>
<comment type="caution">
    <text evidence="2">The sequence shown here is derived from an EMBL/GenBank/DDBJ whole genome shotgun (WGS) entry which is preliminary data.</text>
</comment>
<name>A0ABW5NWR2_9FLAO</name>
<dbReference type="Proteomes" id="UP001597480">
    <property type="component" value="Unassembled WGS sequence"/>
</dbReference>
<dbReference type="InterPro" id="IPR036390">
    <property type="entry name" value="WH_DNA-bd_sf"/>
</dbReference>
<dbReference type="Pfam" id="PF13463">
    <property type="entry name" value="HTH_27"/>
    <property type="match status" value="1"/>
</dbReference>
<dbReference type="PROSITE" id="PS50995">
    <property type="entry name" value="HTH_MARR_2"/>
    <property type="match status" value="1"/>
</dbReference>
<keyword evidence="3" id="KW-1185">Reference proteome</keyword>
<dbReference type="SUPFAM" id="SSF46785">
    <property type="entry name" value="Winged helix' DNA-binding domain"/>
    <property type="match status" value="1"/>
</dbReference>